<keyword evidence="4" id="KW-0720">Serine protease</keyword>
<protein>
    <submittedName>
        <fullName evidence="7">Protease-4</fullName>
    </submittedName>
</protein>
<name>A0A1H7MRJ3_9GAMM</name>
<dbReference type="GO" id="GO:0006508">
    <property type="term" value="P:proteolysis"/>
    <property type="evidence" value="ECO:0007669"/>
    <property type="project" value="UniProtKB-KW"/>
</dbReference>
<organism evidence="7 8">
    <name type="scientific">Ectothiorhodospira marina</name>
    <dbReference type="NCBI Taxonomy" id="1396821"/>
    <lineage>
        <taxon>Bacteria</taxon>
        <taxon>Pseudomonadati</taxon>
        <taxon>Pseudomonadota</taxon>
        <taxon>Gammaproteobacteria</taxon>
        <taxon>Chromatiales</taxon>
        <taxon>Ectothiorhodospiraceae</taxon>
        <taxon>Ectothiorhodospira</taxon>
    </lineage>
</organism>
<dbReference type="EMBL" id="FOAA01000010">
    <property type="protein sequence ID" value="SEL13862.1"/>
    <property type="molecule type" value="Genomic_DNA"/>
</dbReference>
<dbReference type="InterPro" id="IPR002142">
    <property type="entry name" value="Peptidase_S49"/>
</dbReference>
<dbReference type="RefSeq" id="WP_090253803.1">
    <property type="nucleotide sequence ID" value="NZ_FOAA01000010.1"/>
</dbReference>
<keyword evidence="8" id="KW-1185">Reference proteome</keyword>
<feature type="transmembrane region" description="Helical" evidence="5">
    <location>
        <begin position="44"/>
        <end position="62"/>
    </location>
</feature>
<dbReference type="Gene3D" id="3.90.226.10">
    <property type="entry name" value="2-enoyl-CoA Hydratase, Chain A, domain 1"/>
    <property type="match status" value="1"/>
</dbReference>
<dbReference type="Proteomes" id="UP000199256">
    <property type="component" value="Unassembled WGS sequence"/>
</dbReference>
<dbReference type="OrthoDB" id="9764363at2"/>
<gene>
    <name evidence="7" type="ORF">SAMN05444515_11027</name>
</gene>
<evidence type="ECO:0000256" key="5">
    <source>
        <dbReference type="SAM" id="Phobius"/>
    </source>
</evidence>
<evidence type="ECO:0000259" key="6">
    <source>
        <dbReference type="Pfam" id="PF01343"/>
    </source>
</evidence>
<evidence type="ECO:0000313" key="8">
    <source>
        <dbReference type="Proteomes" id="UP000199256"/>
    </source>
</evidence>
<keyword evidence="5" id="KW-1133">Transmembrane helix</keyword>
<evidence type="ECO:0000256" key="3">
    <source>
        <dbReference type="ARBA" id="ARBA00022801"/>
    </source>
</evidence>
<keyword evidence="3" id="KW-0378">Hydrolase</keyword>
<comment type="similarity">
    <text evidence="1">Belongs to the peptidase S49 family.</text>
</comment>
<dbReference type="Gene3D" id="6.20.330.10">
    <property type="match status" value="1"/>
</dbReference>
<sequence>MSDENQATSQRGSDQAPENWEREALREIALAGVKERRSARRWGIFFKTLGFLYLFFLLFTFMDGMSAGDVDRKGSHTALVDVQGIISEGSAASADRVVGSLKAAFESSQTQAVIIRINSPGGSPVQAGYINDAIGHLKEKHPDIPVYAVISDVGASGGYYIAAAADQIYADKASIVGSIGVRLDGFGFDEAIDRLGIERRLLTAGGNKGLMDPFLPVKEEEQAHLQAMLDGIHDQFVDTVKKGRGDRLVDDPEIFSGLVWTGEQSLELGLVDGLGSSGYVAREVIGEPDIVDFTRKQDLFSRLADGLGVALLRVVEQWGQASLR</sequence>
<dbReference type="PANTHER" id="PTHR42987:SF8">
    <property type="entry name" value="PROTEINASE"/>
    <property type="match status" value="1"/>
</dbReference>
<dbReference type="SUPFAM" id="SSF52096">
    <property type="entry name" value="ClpP/crotonase"/>
    <property type="match status" value="1"/>
</dbReference>
<reference evidence="8" key="1">
    <citation type="submission" date="2016-10" db="EMBL/GenBank/DDBJ databases">
        <authorList>
            <person name="Varghese N."/>
            <person name="Submissions S."/>
        </authorList>
    </citation>
    <scope>NUCLEOTIDE SEQUENCE [LARGE SCALE GENOMIC DNA]</scope>
    <source>
        <strain evidence="8">DSM 241</strain>
    </source>
</reference>
<keyword evidence="5" id="KW-0472">Membrane</keyword>
<evidence type="ECO:0000256" key="1">
    <source>
        <dbReference type="ARBA" id="ARBA00008683"/>
    </source>
</evidence>
<feature type="domain" description="Peptidase S49" evidence="6">
    <location>
        <begin position="140"/>
        <end position="282"/>
    </location>
</feature>
<keyword evidence="2 7" id="KW-0645">Protease</keyword>
<dbReference type="STRING" id="1396821.SAMN05444515_11027"/>
<accession>A0A1H7MRJ3</accession>
<keyword evidence="5" id="KW-0812">Transmembrane</keyword>
<proteinExistence type="inferred from homology"/>
<dbReference type="InterPro" id="IPR029045">
    <property type="entry name" value="ClpP/crotonase-like_dom_sf"/>
</dbReference>
<dbReference type="PANTHER" id="PTHR42987">
    <property type="entry name" value="PEPTIDASE S49"/>
    <property type="match status" value="1"/>
</dbReference>
<evidence type="ECO:0000256" key="2">
    <source>
        <dbReference type="ARBA" id="ARBA00022670"/>
    </source>
</evidence>
<dbReference type="AlphaFoldDB" id="A0A1H7MRJ3"/>
<evidence type="ECO:0000313" key="7">
    <source>
        <dbReference type="EMBL" id="SEL13862.1"/>
    </source>
</evidence>
<dbReference type="CDD" id="cd07023">
    <property type="entry name" value="S49_Sppa_N_C"/>
    <property type="match status" value="1"/>
</dbReference>
<dbReference type="GO" id="GO:0008236">
    <property type="term" value="F:serine-type peptidase activity"/>
    <property type="evidence" value="ECO:0007669"/>
    <property type="project" value="UniProtKB-KW"/>
</dbReference>
<evidence type="ECO:0000256" key="4">
    <source>
        <dbReference type="ARBA" id="ARBA00022825"/>
    </source>
</evidence>
<dbReference type="Pfam" id="PF01343">
    <property type="entry name" value="Peptidase_S49"/>
    <property type="match status" value="1"/>
</dbReference>
<dbReference type="InterPro" id="IPR047272">
    <property type="entry name" value="S49_SppA_C"/>
</dbReference>